<name>A0A0D6N0F9_9PROT</name>
<feature type="domain" description="Metallo-beta-lactamase" evidence="5">
    <location>
        <begin position="19"/>
        <end position="205"/>
    </location>
</feature>
<dbReference type="AlphaFoldDB" id="A0A0D6N0F9"/>
<evidence type="ECO:0000313" key="7">
    <source>
        <dbReference type="EMBL" id="GEL59394.1"/>
    </source>
</evidence>
<dbReference type="GO" id="GO:0016787">
    <property type="term" value="F:hydrolase activity"/>
    <property type="evidence" value="ECO:0007669"/>
    <property type="project" value="UniProtKB-KW"/>
</dbReference>
<accession>A0A0D6N0F9</accession>
<protein>
    <submittedName>
        <fullName evidence="7">MBL fold metallo-hydrolase</fullName>
    </submittedName>
    <submittedName>
        <fullName evidence="6">Metallo-beta-lactamase</fullName>
    </submittedName>
</protein>
<dbReference type="GO" id="GO:0046872">
    <property type="term" value="F:metal ion binding"/>
    <property type="evidence" value="ECO:0007669"/>
    <property type="project" value="UniProtKB-KW"/>
</dbReference>
<comment type="cofactor">
    <cofactor evidence="1">
        <name>Zn(2+)</name>
        <dbReference type="ChEBI" id="CHEBI:29105"/>
    </cofactor>
</comment>
<sequence length="224" mass="24186">MHLTYPGMQLRVVPVTPFRQNCSVLWNPDTAQALVVDPGGDADVLAQVMQQMNLTLEAILLTHGHLDHAGGVAPLCRLMQDAQGKAPVVIGPDKRDDFLLSSIESQAQHFGLEGLENARVDQHTTDGQTLELLGRTFKVLHVPGHTPGHVVFVDEAARVAFVGDTLFRGTIGRTDFAYGDGQQLIQSIKEKLLPLGDDIVVMPGHGGSTSLGVERMNNPFLRAG</sequence>
<dbReference type="Gene3D" id="3.60.15.10">
    <property type="entry name" value="Ribonuclease Z/Hydroxyacylglutathione hydrolase-like"/>
    <property type="match status" value="1"/>
</dbReference>
<dbReference type="Pfam" id="PF00753">
    <property type="entry name" value="Lactamase_B"/>
    <property type="match status" value="1"/>
</dbReference>
<evidence type="ECO:0000259" key="5">
    <source>
        <dbReference type="SMART" id="SM00849"/>
    </source>
</evidence>
<dbReference type="InterPro" id="IPR036866">
    <property type="entry name" value="RibonucZ/Hydroxyglut_hydro"/>
</dbReference>
<dbReference type="SUPFAM" id="SSF56281">
    <property type="entry name" value="Metallo-hydrolase/oxidoreductase"/>
    <property type="match status" value="1"/>
</dbReference>
<dbReference type="EMBL" id="BJVU01000009">
    <property type="protein sequence ID" value="GEL59394.1"/>
    <property type="molecule type" value="Genomic_DNA"/>
</dbReference>
<dbReference type="SMART" id="SM00849">
    <property type="entry name" value="Lactamase_B"/>
    <property type="match status" value="1"/>
</dbReference>
<evidence type="ECO:0000313" key="9">
    <source>
        <dbReference type="Proteomes" id="UP000321891"/>
    </source>
</evidence>
<keyword evidence="4" id="KW-0862">Zinc</keyword>
<dbReference type="InterPro" id="IPR001279">
    <property type="entry name" value="Metallo-B-lactamas"/>
</dbReference>
<evidence type="ECO:0000256" key="4">
    <source>
        <dbReference type="ARBA" id="ARBA00022833"/>
    </source>
</evidence>
<keyword evidence="9" id="KW-1185">Reference proteome</keyword>
<accession>A0A6N3SQQ8</accession>
<evidence type="ECO:0000313" key="8">
    <source>
        <dbReference type="Proteomes" id="UP000032671"/>
    </source>
</evidence>
<evidence type="ECO:0000256" key="1">
    <source>
        <dbReference type="ARBA" id="ARBA00001947"/>
    </source>
</evidence>
<dbReference type="Proteomes" id="UP000032671">
    <property type="component" value="Unassembled WGS sequence"/>
</dbReference>
<dbReference type="PANTHER" id="PTHR46233">
    <property type="entry name" value="HYDROXYACYLGLUTATHIONE HYDROLASE GLOC"/>
    <property type="match status" value="1"/>
</dbReference>
<keyword evidence="2" id="KW-0479">Metal-binding</keyword>
<dbReference type="InterPro" id="IPR051453">
    <property type="entry name" value="MBL_Glyoxalase_II"/>
</dbReference>
<reference evidence="7 9" key="2">
    <citation type="submission" date="2019-07" db="EMBL/GenBank/DDBJ databases">
        <title>Whole genome shotgun sequence of Acetobacter cibinongensis NBRC 16605.</title>
        <authorList>
            <person name="Hosoyama A."/>
            <person name="Uohara A."/>
            <person name="Ohji S."/>
            <person name="Ichikawa N."/>
        </authorList>
    </citation>
    <scope>NUCLEOTIDE SEQUENCE [LARGE SCALE GENOMIC DNA]</scope>
    <source>
        <strain evidence="7 9">NBRC 16605</strain>
    </source>
</reference>
<comment type="caution">
    <text evidence="6">The sequence shown here is derived from an EMBL/GenBank/DDBJ whole genome shotgun (WGS) entry which is preliminary data.</text>
</comment>
<evidence type="ECO:0000313" key="6">
    <source>
        <dbReference type="EMBL" id="GAN59409.1"/>
    </source>
</evidence>
<proteinExistence type="predicted"/>
<dbReference type="RefSeq" id="WP_084597483.1">
    <property type="nucleotide sequence ID" value="NZ_BAMV01000005.1"/>
</dbReference>
<reference evidence="6 8" key="1">
    <citation type="submission" date="2012-11" db="EMBL/GenBank/DDBJ databases">
        <title>Whole genome sequence of Acetobacter cibinongensis 4H-1.</title>
        <authorList>
            <person name="Azuma Y."/>
            <person name="Higashiura N."/>
            <person name="Hirakawa H."/>
            <person name="Matsushita K."/>
        </authorList>
    </citation>
    <scope>NUCLEOTIDE SEQUENCE [LARGE SCALE GENOMIC DNA]</scope>
    <source>
        <strain evidence="6 8">4H-1</strain>
    </source>
</reference>
<dbReference type="STRING" id="1231339.Abci_005_003"/>
<dbReference type="PANTHER" id="PTHR46233:SF3">
    <property type="entry name" value="HYDROXYACYLGLUTATHIONE HYDROLASE GLOC"/>
    <property type="match status" value="1"/>
</dbReference>
<gene>
    <name evidence="7" type="primary">ycbL</name>
    <name evidence="6" type="ORF">Abci_005_003</name>
    <name evidence="7" type="ORF">ACI01nite_19960</name>
</gene>
<dbReference type="Proteomes" id="UP000321891">
    <property type="component" value="Unassembled WGS sequence"/>
</dbReference>
<dbReference type="EMBL" id="BAMV01000005">
    <property type="protein sequence ID" value="GAN59409.1"/>
    <property type="molecule type" value="Genomic_DNA"/>
</dbReference>
<organism evidence="6 8">
    <name type="scientific">Acetobacter cibinongensis</name>
    <dbReference type="NCBI Taxonomy" id="146475"/>
    <lineage>
        <taxon>Bacteria</taxon>
        <taxon>Pseudomonadati</taxon>
        <taxon>Pseudomonadota</taxon>
        <taxon>Alphaproteobacteria</taxon>
        <taxon>Acetobacterales</taxon>
        <taxon>Acetobacteraceae</taxon>
        <taxon>Acetobacter</taxon>
    </lineage>
</organism>
<evidence type="ECO:0000256" key="3">
    <source>
        <dbReference type="ARBA" id="ARBA00022801"/>
    </source>
</evidence>
<keyword evidence="3" id="KW-0378">Hydrolase</keyword>
<evidence type="ECO:0000256" key="2">
    <source>
        <dbReference type="ARBA" id="ARBA00022723"/>
    </source>
</evidence>